<gene>
    <name evidence="2" type="ORF">K444DRAFT_518924</name>
</gene>
<sequence length="255" mass="28766">MKDALVERWRHNLRSPLDLEAFSSVEVSFCTRNARRRRLMHLLGSDTMRNYLNTISFNWASEDCELAYFKALRCPKLFRRFWKDHKDWQENVGNAVSICLDALEETGIDDDSGELSALWVESFGEQGDSDGESDGENHQDGEVASSPGALKEQVDSGRKTIWDAKDLKRGTSFSLGNHGTLKVLTASTRTCPVIAEWSAIKSEIMKEVKNVAINEKMLGRPAERHHCEYIRGSWEAKPLPVLVMSKSAKVIFSNG</sequence>
<name>A0A2J6TRQ5_9HELO</name>
<dbReference type="InParanoid" id="A0A2J6TRQ5"/>
<dbReference type="AlphaFoldDB" id="A0A2J6TRQ5"/>
<protein>
    <submittedName>
        <fullName evidence="2">Uncharacterized protein</fullName>
    </submittedName>
</protein>
<evidence type="ECO:0000313" key="2">
    <source>
        <dbReference type="EMBL" id="PMD65700.1"/>
    </source>
</evidence>
<dbReference type="GeneID" id="36581989"/>
<dbReference type="EMBL" id="KZ613746">
    <property type="protein sequence ID" value="PMD65700.1"/>
    <property type="molecule type" value="Genomic_DNA"/>
</dbReference>
<evidence type="ECO:0000313" key="3">
    <source>
        <dbReference type="Proteomes" id="UP000235371"/>
    </source>
</evidence>
<reference evidence="2 3" key="1">
    <citation type="submission" date="2016-04" db="EMBL/GenBank/DDBJ databases">
        <title>A degradative enzymes factory behind the ericoid mycorrhizal symbiosis.</title>
        <authorList>
            <consortium name="DOE Joint Genome Institute"/>
            <person name="Martino E."/>
            <person name="Morin E."/>
            <person name="Grelet G."/>
            <person name="Kuo A."/>
            <person name="Kohler A."/>
            <person name="Daghino S."/>
            <person name="Barry K."/>
            <person name="Choi C."/>
            <person name="Cichocki N."/>
            <person name="Clum A."/>
            <person name="Copeland A."/>
            <person name="Hainaut M."/>
            <person name="Haridas S."/>
            <person name="Labutti K."/>
            <person name="Lindquist E."/>
            <person name="Lipzen A."/>
            <person name="Khouja H.-R."/>
            <person name="Murat C."/>
            <person name="Ohm R."/>
            <person name="Olson A."/>
            <person name="Spatafora J."/>
            <person name="Veneault-Fourrey C."/>
            <person name="Henrissat B."/>
            <person name="Grigoriev I."/>
            <person name="Martin F."/>
            <person name="Perotto S."/>
        </authorList>
    </citation>
    <scope>NUCLEOTIDE SEQUENCE [LARGE SCALE GENOMIC DNA]</scope>
    <source>
        <strain evidence="2 3">E</strain>
    </source>
</reference>
<dbReference type="OrthoDB" id="428577at2759"/>
<evidence type="ECO:0000256" key="1">
    <source>
        <dbReference type="SAM" id="MobiDB-lite"/>
    </source>
</evidence>
<proteinExistence type="predicted"/>
<dbReference type="RefSeq" id="XP_024742604.1">
    <property type="nucleotide sequence ID" value="XM_024873909.1"/>
</dbReference>
<accession>A0A2J6TRQ5</accession>
<dbReference type="Proteomes" id="UP000235371">
    <property type="component" value="Unassembled WGS sequence"/>
</dbReference>
<keyword evidence="3" id="KW-1185">Reference proteome</keyword>
<feature type="region of interest" description="Disordered" evidence="1">
    <location>
        <begin position="126"/>
        <end position="155"/>
    </location>
</feature>
<organism evidence="2 3">
    <name type="scientific">Hyaloscypha bicolor E</name>
    <dbReference type="NCBI Taxonomy" id="1095630"/>
    <lineage>
        <taxon>Eukaryota</taxon>
        <taxon>Fungi</taxon>
        <taxon>Dikarya</taxon>
        <taxon>Ascomycota</taxon>
        <taxon>Pezizomycotina</taxon>
        <taxon>Leotiomycetes</taxon>
        <taxon>Helotiales</taxon>
        <taxon>Hyaloscyphaceae</taxon>
        <taxon>Hyaloscypha</taxon>
        <taxon>Hyaloscypha bicolor</taxon>
    </lineage>
</organism>